<proteinExistence type="predicted"/>
<keyword evidence="1" id="KW-0472">Membrane</keyword>
<reference evidence="2 3" key="1">
    <citation type="submission" date="2014-01" db="EMBL/GenBank/DDBJ databases">
        <title>Sulfur oxidation genes in diverse deep-sea viruses.</title>
        <authorList>
            <person name="Anantharaman K."/>
            <person name="Duhaime M.B."/>
            <person name="Breier J.A."/>
            <person name="Toner B.M."/>
            <person name="Dick G.J."/>
        </authorList>
    </citation>
    <scope>NUCLEOTIDE SEQUENCE [LARGE SCALE GENOMIC DNA]</scope>
    <source>
        <strain evidence="2">TahiMoana</strain>
    </source>
</reference>
<name>A0A060BKF8_9CAUD</name>
<dbReference type="InterPro" id="IPR055644">
    <property type="entry name" value="DUF7220"/>
</dbReference>
<feature type="transmembrane region" description="Helical" evidence="1">
    <location>
        <begin position="12"/>
        <end position="33"/>
    </location>
</feature>
<protein>
    <submittedName>
        <fullName evidence="2">IQ motif-containing protein</fullName>
    </submittedName>
</protein>
<dbReference type="EMBL" id="KJ183193">
    <property type="protein sequence ID" value="AIA83231.1"/>
    <property type="molecule type" value="Genomic_DNA"/>
</dbReference>
<dbReference type="Pfam" id="PF23858">
    <property type="entry name" value="DUF7220"/>
    <property type="match status" value="1"/>
</dbReference>
<dbReference type="PROSITE" id="PS50096">
    <property type="entry name" value="IQ"/>
    <property type="match status" value="1"/>
</dbReference>
<sequence>MATQSKSQSLTEIILNVVSGWVVSYLLWIWLIIPIWDIKVSVQDNIIITTIFTISAVIRGYLWRRFFNKKEGK</sequence>
<organism evidence="2 3">
    <name type="scientific">Lauvirus lau218</name>
    <dbReference type="NCBI Taxonomy" id="1465639"/>
    <lineage>
        <taxon>Viruses</taxon>
        <taxon>Duplodnaviria</taxon>
        <taxon>Heunggongvirae</taxon>
        <taxon>Uroviricota</taxon>
        <taxon>Caudoviricetes</taxon>
        <taxon>Autographivirales</taxon>
        <taxon>Lauvirus</taxon>
    </lineage>
</organism>
<evidence type="ECO:0000313" key="2">
    <source>
        <dbReference type="EMBL" id="AIA83231.1"/>
    </source>
</evidence>
<dbReference type="Proteomes" id="UP000026988">
    <property type="component" value="Genome"/>
</dbReference>
<accession>A0A060BKF8</accession>
<evidence type="ECO:0000313" key="3">
    <source>
        <dbReference type="Proteomes" id="UP000026988"/>
    </source>
</evidence>
<evidence type="ECO:0000256" key="1">
    <source>
        <dbReference type="SAM" id="Phobius"/>
    </source>
</evidence>
<keyword evidence="1" id="KW-1133">Transmembrane helix</keyword>
<feature type="transmembrane region" description="Helical" evidence="1">
    <location>
        <begin position="45"/>
        <end position="63"/>
    </location>
</feature>
<keyword evidence="1" id="KW-0812">Transmembrane</keyword>